<dbReference type="InterPro" id="IPR041698">
    <property type="entry name" value="Methyltransf_25"/>
</dbReference>
<comment type="similarity">
    <text evidence="3">Belongs to the class I-like SAM-binding methyltransferase superfamily. Cx-SAM synthase family.</text>
</comment>
<dbReference type="Proteomes" id="UP000095665">
    <property type="component" value="Chromosome I"/>
</dbReference>
<comment type="catalytic activity">
    <reaction evidence="3">
        <text>prephenate + S-adenosyl-L-methionine = carboxy-S-adenosyl-L-methionine + 3-phenylpyruvate + H2O</text>
        <dbReference type="Rhea" id="RHEA:51692"/>
        <dbReference type="ChEBI" id="CHEBI:15377"/>
        <dbReference type="ChEBI" id="CHEBI:18005"/>
        <dbReference type="ChEBI" id="CHEBI:29934"/>
        <dbReference type="ChEBI" id="CHEBI:59789"/>
        <dbReference type="ChEBI" id="CHEBI:134278"/>
    </reaction>
</comment>
<dbReference type="GO" id="GO:1904047">
    <property type="term" value="F:S-adenosyl-L-methionine binding"/>
    <property type="evidence" value="ECO:0007669"/>
    <property type="project" value="UniProtKB-UniRule"/>
</dbReference>
<dbReference type="HAMAP" id="MF_01589">
    <property type="entry name" value="Cx_SAM_synthase"/>
    <property type="match status" value="1"/>
</dbReference>
<gene>
    <name evidence="3 6" type="primary">cmoA</name>
    <name evidence="6" type="ORF">FVIR_GE00172</name>
</gene>
<comment type="subunit">
    <text evidence="3">Homodimer.</text>
</comment>
<dbReference type="NCBIfam" id="TIGR00740">
    <property type="entry name" value="carboxy-S-adenosyl-L-methionine synthase CmoA"/>
    <property type="match status" value="1"/>
</dbReference>
<dbReference type="PIRSF" id="PIRSF006325">
    <property type="entry name" value="MeTrfase_bac"/>
    <property type="match status" value="1"/>
</dbReference>
<feature type="domain" description="Methyltransferase" evidence="5">
    <location>
        <begin position="60"/>
        <end position="158"/>
    </location>
</feature>
<evidence type="ECO:0000313" key="6">
    <source>
        <dbReference type="EMBL" id="CUX95999.1"/>
    </source>
</evidence>
<keyword evidence="7" id="KW-1185">Reference proteome</keyword>
<name>A0A143WSZ9_9ENTR</name>
<evidence type="ECO:0000256" key="2">
    <source>
        <dbReference type="ARBA" id="ARBA00022691"/>
    </source>
</evidence>
<accession>A0A143WSZ9</accession>
<dbReference type="NCBIfam" id="NF011995">
    <property type="entry name" value="PRK15451.1"/>
    <property type="match status" value="1"/>
</dbReference>
<sequence>MTNYDNLFSKPIDNLGDWTFNDCVAEVFPNMTQRSIPGYSNIISIIGMMSNRFARPGTQIYDLGCALGAATQVMCHTIHHNDCRIIAVDNSPSMIERCRRHISSIQTMIPTEIVESDICTISIENASLVVLNFTMQFIKLVHRQTLLNRIYAGLNLGGALILSEKFSFDDHCINELLFNMHHDFKLANGYSKLEINQKHSMLKNVMLTDTIEVHKQRLTEAGFNHIELFFQYFNFGSLIAIKSKS</sequence>
<feature type="binding site" evidence="3 4">
    <location>
        <begin position="117"/>
        <end position="118"/>
    </location>
    <ligand>
        <name>S-adenosyl-L-methionine</name>
        <dbReference type="ChEBI" id="CHEBI:59789"/>
    </ligand>
</feature>
<dbReference type="CDD" id="cd02440">
    <property type="entry name" value="AdoMet_MTases"/>
    <property type="match status" value="1"/>
</dbReference>
<evidence type="ECO:0000313" key="7">
    <source>
        <dbReference type="Proteomes" id="UP000095665"/>
    </source>
</evidence>
<feature type="binding site" evidence="3 4">
    <location>
        <begin position="89"/>
        <end position="90"/>
    </location>
    <ligand>
        <name>S-adenosyl-L-methionine</name>
        <dbReference type="ChEBI" id="CHEBI:59789"/>
    </ligand>
</feature>
<dbReference type="Pfam" id="PF13649">
    <property type="entry name" value="Methyltransf_25"/>
    <property type="match status" value="1"/>
</dbReference>
<dbReference type="PATRIC" id="fig|1070130.3.peg.272"/>
<comment type="function">
    <text evidence="3">Catalyzes the conversion of S-adenosyl-L-methionine (SAM) to carboxy-S-adenosyl-L-methionine (Cx-SAM).</text>
</comment>
<organism evidence="6 7">
    <name type="scientific">Candidatus Gullanella endobia</name>
    <dbReference type="NCBI Taxonomy" id="1070130"/>
    <lineage>
        <taxon>Bacteria</taxon>
        <taxon>Pseudomonadati</taxon>
        <taxon>Pseudomonadota</taxon>
        <taxon>Gammaproteobacteria</taxon>
        <taxon>Enterobacterales</taxon>
        <taxon>Enterobacteriaceae</taxon>
        <taxon>Candidatus Gullanella</taxon>
    </lineage>
</organism>
<keyword evidence="2 3" id="KW-0949">S-adenosyl-L-methionine</keyword>
<dbReference type="InterPro" id="IPR029063">
    <property type="entry name" value="SAM-dependent_MTases_sf"/>
</dbReference>
<feature type="binding site" evidence="3 4">
    <location>
        <position position="39"/>
    </location>
    <ligand>
        <name>S-adenosyl-L-methionine</name>
        <dbReference type="ChEBI" id="CHEBI:59789"/>
    </ligand>
</feature>
<keyword evidence="1 3" id="KW-0808">Transferase</keyword>
<dbReference type="GO" id="GO:0016743">
    <property type="term" value="F:carboxyl- or carbamoyltransferase activity"/>
    <property type="evidence" value="ECO:0007669"/>
    <property type="project" value="UniProtKB-UniRule"/>
</dbReference>
<dbReference type="EC" id="2.1.3.-" evidence="3"/>
<dbReference type="RefSeq" id="WP_067497732.1">
    <property type="nucleotide sequence ID" value="NZ_LN999832.1"/>
</dbReference>
<dbReference type="PANTHER" id="PTHR43861">
    <property type="entry name" value="TRANS-ACONITATE 2-METHYLTRANSFERASE-RELATED"/>
    <property type="match status" value="1"/>
</dbReference>
<evidence type="ECO:0000256" key="4">
    <source>
        <dbReference type="PIRSR" id="PIRSR006325-1"/>
    </source>
</evidence>
<dbReference type="PANTHER" id="PTHR43861:SF2">
    <property type="entry name" value="CARBOXY-S-ADENOSYL-L-METHIONINE SYNTHASE"/>
    <property type="match status" value="1"/>
</dbReference>
<dbReference type="KEGG" id="ged:FVIR_GE00172"/>
<dbReference type="GO" id="GO:0002098">
    <property type="term" value="P:tRNA wobble uridine modification"/>
    <property type="evidence" value="ECO:0007669"/>
    <property type="project" value="InterPro"/>
</dbReference>
<evidence type="ECO:0000259" key="5">
    <source>
        <dbReference type="Pfam" id="PF13649"/>
    </source>
</evidence>
<evidence type="ECO:0000256" key="3">
    <source>
        <dbReference type="HAMAP-Rule" id="MF_01589"/>
    </source>
</evidence>
<dbReference type="AlphaFoldDB" id="A0A143WSZ9"/>
<feature type="binding site" evidence="3 4">
    <location>
        <position position="132"/>
    </location>
    <ligand>
        <name>S-adenosyl-L-methionine</name>
        <dbReference type="ChEBI" id="CHEBI:59789"/>
    </ligand>
</feature>
<dbReference type="InterPro" id="IPR005271">
    <property type="entry name" value="CmoA"/>
</dbReference>
<dbReference type="SUPFAM" id="SSF53335">
    <property type="entry name" value="S-adenosyl-L-methionine-dependent methyltransferases"/>
    <property type="match status" value="1"/>
</dbReference>
<evidence type="ECO:0000256" key="1">
    <source>
        <dbReference type="ARBA" id="ARBA00022679"/>
    </source>
</evidence>
<dbReference type="Gene3D" id="3.40.50.150">
    <property type="entry name" value="Vaccinia Virus protein VP39"/>
    <property type="match status" value="1"/>
</dbReference>
<dbReference type="GO" id="GO:0032259">
    <property type="term" value="P:methylation"/>
    <property type="evidence" value="ECO:0007669"/>
    <property type="project" value="UniProtKB-KW"/>
</dbReference>
<proteinExistence type="inferred from homology"/>
<comment type="caution">
    <text evidence="3">Lacks conserved residue(s) required for the propagation of feature annotation.</text>
</comment>
<dbReference type="EMBL" id="LN999832">
    <property type="protein sequence ID" value="CUX95999.1"/>
    <property type="molecule type" value="Genomic_DNA"/>
</dbReference>
<protein>
    <recommendedName>
        <fullName evidence="3">Carboxy-S-adenosyl-L-methionine synthase</fullName>
        <shortName evidence="3">Cx-SAM synthase</shortName>
        <ecNumber evidence="3">2.1.3.-</ecNumber>
    </recommendedName>
</protein>
<keyword evidence="6" id="KW-0489">Methyltransferase</keyword>
<dbReference type="OrthoDB" id="9779941at2"/>
<dbReference type="GO" id="GO:0008168">
    <property type="term" value="F:methyltransferase activity"/>
    <property type="evidence" value="ECO:0007669"/>
    <property type="project" value="UniProtKB-KW"/>
</dbReference>
<reference evidence="7" key="1">
    <citation type="submission" date="2016-01" db="EMBL/GenBank/DDBJ databases">
        <authorList>
            <person name="Husnik F."/>
        </authorList>
    </citation>
    <scope>NUCLEOTIDE SEQUENCE [LARGE SCALE GENOMIC DNA]</scope>
</reference>